<name>A0ABU6D2N7_9GAMM</name>
<dbReference type="Gene3D" id="3.40.30.10">
    <property type="entry name" value="Glutaredoxin"/>
    <property type="match status" value="1"/>
</dbReference>
<comment type="similarity">
    <text evidence="2">Belongs to the thioredoxin family. DsbE subfamily.</text>
</comment>
<dbReference type="PANTHER" id="PTHR42852:SF6">
    <property type="entry name" value="THIOL:DISULFIDE INTERCHANGE PROTEIN DSBE"/>
    <property type="match status" value="1"/>
</dbReference>
<keyword evidence="5" id="KW-0676">Redox-active center</keyword>
<dbReference type="CDD" id="cd03010">
    <property type="entry name" value="TlpA_like_DsbE"/>
    <property type="match status" value="1"/>
</dbReference>
<dbReference type="InterPro" id="IPR036249">
    <property type="entry name" value="Thioredoxin-like_sf"/>
</dbReference>
<dbReference type="PANTHER" id="PTHR42852">
    <property type="entry name" value="THIOL:DISULFIDE INTERCHANGE PROTEIN DSBE"/>
    <property type="match status" value="1"/>
</dbReference>
<evidence type="ECO:0000256" key="4">
    <source>
        <dbReference type="ARBA" id="ARBA00023157"/>
    </source>
</evidence>
<sequence>MNMRYAVPLGIFVLLLGLLWAGLGMNPREIPSPLLGRPAPAFRLPALAGQGAQVAPADMLGKVWVLNVWASWCSACRSEHQVLVDLAKRSQVLLLGLNYKDQPADAGEWLAQFGNPYAAVALDADGRAGIDWGVYGVPESFVVDQRGVVRRKFTGPLTAETVSGELLPLLEKLRAEGG</sequence>
<keyword evidence="4" id="KW-1015">Disulfide bond</keyword>
<keyword evidence="3" id="KW-0201">Cytochrome c-type biogenesis</keyword>
<dbReference type="EMBL" id="JAYMYJ010000155">
    <property type="protein sequence ID" value="MEB4593340.1"/>
    <property type="molecule type" value="Genomic_DNA"/>
</dbReference>
<evidence type="ECO:0000256" key="3">
    <source>
        <dbReference type="ARBA" id="ARBA00022748"/>
    </source>
</evidence>
<evidence type="ECO:0000256" key="2">
    <source>
        <dbReference type="ARBA" id="ARBA00007758"/>
    </source>
</evidence>
<reference evidence="7 8" key="2">
    <citation type="submission" date="2024-01" db="EMBL/GenBank/DDBJ databases">
        <authorList>
            <person name="Xie X."/>
        </authorList>
    </citation>
    <scope>NUCLEOTIDE SEQUENCE [LARGE SCALE GENOMIC DNA]</scope>
    <source>
        <strain evidence="7">SCUT-1</strain>
    </source>
</reference>
<proteinExistence type="inferred from homology"/>
<organism evidence="7 8">
    <name type="scientific">Candidatus Thiothrix phosphatis</name>
    <dbReference type="NCBI Taxonomy" id="3112415"/>
    <lineage>
        <taxon>Bacteria</taxon>
        <taxon>Pseudomonadati</taxon>
        <taxon>Pseudomonadota</taxon>
        <taxon>Gammaproteobacteria</taxon>
        <taxon>Thiotrichales</taxon>
        <taxon>Thiotrichaceae</taxon>
        <taxon>Thiothrix</taxon>
    </lineage>
</organism>
<evidence type="ECO:0000313" key="8">
    <source>
        <dbReference type="Proteomes" id="UP001308005"/>
    </source>
</evidence>
<dbReference type="InterPro" id="IPR013740">
    <property type="entry name" value="Redoxin"/>
</dbReference>
<comment type="subcellular location">
    <subcellularLocation>
        <location evidence="1">Cell inner membrane</location>
        <topology evidence="1">Single-pass membrane protein</topology>
        <orientation evidence="1">Periplasmic side</orientation>
    </subcellularLocation>
</comment>
<keyword evidence="8" id="KW-1185">Reference proteome</keyword>
<evidence type="ECO:0000256" key="5">
    <source>
        <dbReference type="ARBA" id="ARBA00023284"/>
    </source>
</evidence>
<evidence type="ECO:0000259" key="6">
    <source>
        <dbReference type="PROSITE" id="PS51352"/>
    </source>
</evidence>
<reference evidence="8" key="1">
    <citation type="submission" date="2023-07" db="EMBL/GenBank/DDBJ databases">
        <title>The carbon used by Thiothrix.</title>
        <authorList>
            <person name="Chen L."/>
        </authorList>
    </citation>
    <scope>NUCLEOTIDE SEQUENCE [LARGE SCALE GENOMIC DNA]</scope>
</reference>
<dbReference type="SUPFAM" id="SSF52833">
    <property type="entry name" value="Thioredoxin-like"/>
    <property type="match status" value="1"/>
</dbReference>
<dbReference type="NCBIfam" id="TIGR00385">
    <property type="entry name" value="dsbE"/>
    <property type="match status" value="1"/>
</dbReference>
<protein>
    <submittedName>
        <fullName evidence="7">DsbE family thiol:disulfide interchange protein</fullName>
    </submittedName>
</protein>
<dbReference type="Pfam" id="PF08534">
    <property type="entry name" value="Redoxin"/>
    <property type="match status" value="1"/>
</dbReference>
<dbReference type="InterPro" id="IPR050553">
    <property type="entry name" value="Thioredoxin_ResA/DsbE_sf"/>
</dbReference>
<dbReference type="PROSITE" id="PS51352">
    <property type="entry name" value="THIOREDOXIN_2"/>
    <property type="match status" value="1"/>
</dbReference>
<accession>A0ABU6D2N7</accession>
<dbReference type="Proteomes" id="UP001308005">
    <property type="component" value="Unassembled WGS sequence"/>
</dbReference>
<dbReference type="InterPro" id="IPR013766">
    <property type="entry name" value="Thioredoxin_domain"/>
</dbReference>
<evidence type="ECO:0000256" key="1">
    <source>
        <dbReference type="ARBA" id="ARBA00004383"/>
    </source>
</evidence>
<gene>
    <name evidence="7" type="ORF">VSS37_20350</name>
</gene>
<feature type="domain" description="Thioredoxin" evidence="6">
    <location>
        <begin position="33"/>
        <end position="175"/>
    </location>
</feature>
<evidence type="ECO:0000313" key="7">
    <source>
        <dbReference type="EMBL" id="MEB4593340.1"/>
    </source>
</evidence>
<dbReference type="InterPro" id="IPR004799">
    <property type="entry name" value="Periplasmic_diS_OxRdtase_DsbE"/>
</dbReference>
<comment type="caution">
    <text evidence="7">The sequence shown here is derived from an EMBL/GenBank/DDBJ whole genome shotgun (WGS) entry which is preliminary data.</text>
</comment>